<dbReference type="AlphaFoldDB" id="A0A2W1NJW0"/>
<gene>
    <name evidence="5" type="ORF">DNU06_05490</name>
</gene>
<dbReference type="InterPro" id="IPR050763">
    <property type="entry name" value="ABC_transporter_ATP-binding"/>
</dbReference>
<keyword evidence="2" id="KW-0547">Nucleotide-binding</keyword>
<dbReference type="CDD" id="cd03230">
    <property type="entry name" value="ABC_DR_subfamily_A"/>
    <property type="match status" value="1"/>
</dbReference>
<accession>A0A2W1NJW0</accession>
<comment type="caution">
    <text evidence="5">The sequence shown here is derived from an EMBL/GenBank/DDBJ whole genome shotgun (WGS) entry which is preliminary data.</text>
</comment>
<dbReference type="SUPFAM" id="SSF52540">
    <property type="entry name" value="P-loop containing nucleoside triphosphate hydrolases"/>
    <property type="match status" value="1"/>
</dbReference>
<sequence length="283" mass="31974">MIKVENLVFNYPKNDVPTLKGINFDIEKGEVFGFLGPSGAGKSTAQKILYKIYNKYEGIAIVDGKNLSDWDNTYFEKIGVGFELPNHYLKLTGKENMDLFASFYSKKPVKSIASLFEMVDLSDAINKPVEAYSKGMKMRLNFIRAIQHDPDILFFDEPTTGLDPVSAHKVKQHILDLKAAGKTIFVTTHSMATADEICDRVSFIVDGKLQVTDTPKNLKKLYGKEALNVELYNGELREFPLKNLGRNEDFLSFIQEDDVKRMHTEEATLEEVFIQVTGKALKV</sequence>
<dbReference type="GO" id="GO:0005524">
    <property type="term" value="F:ATP binding"/>
    <property type="evidence" value="ECO:0007669"/>
    <property type="project" value="UniProtKB-KW"/>
</dbReference>
<dbReference type="PROSITE" id="PS00211">
    <property type="entry name" value="ABC_TRANSPORTER_1"/>
    <property type="match status" value="1"/>
</dbReference>
<reference evidence="5 6" key="1">
    <citation type="submission" date="2018-06" db="EMBL/GenBank/DDBJ databases">
        <title>The draft genome sequence of Crocinitomix sp. SM1701.</title>
        <authorList>
            <person name="Zhang X."/>
        </authorList>
    </citation>
    <scope>NUCLEOTIDE SEQUENCE [LARGE SCALE GENOMIC DNA]</scope>
    <source>
        <strain evidence="5 6">SM1701</strain>
    </source>
</reference>
<proteinExistence type="predicted"/>
<keyword evidence="3 5" id="KW-0067">ATP-binding</keyword>
<evidence type="ECO:0000313" key="6">
    <source>
        <dbReference type="Proteomes" id="UP000249248"/>
    </source>
</evidence>
<dbReference type="InterPro" id="IPR003593">
    <property type="entry name" value="AAA+_ATPase"/>
</dbReference>
<evidence type="ECO:0000256" key="2">
    <source>
        <dbReference type="ARBA" id="ARBA00022741"/>
    </source>
</evidence>
<dbReference type="InterPro" id="IPR003439">
    <property type="entry name" value="ABC_transporter-like_ATP-bd"/>
</dbReference>
<evidence type="ECO:0000313" key="5">
    <source>
        <dbReference type="EMBL" id="PZE18246.1"/>
    </source>
</evidence>
<dbReference type="InterPro" id="IPR017871">
    <property type="entry name" value="ABC_transporter-like_CS"/>
</dbReference>
<dbReference type="Gene3D" id="3.40.50.300">
    <property type="entry name" value="P-loop containing nucleotide triphosphate hydrolases"/>
    <property type="match status" value="1"/>
</dbReference>
<evidence type="ECO:0000259" key="4">
    <source>
        <dbReference type="PROSITE" id="PS50893"/>
    </source>
</evidence>
<dbReference type="SMART" id="SM00382">
    <property type="entry name" value="AAA"/>
    <property type="match status" value="1"/>
</dbReference>
<organism evidence="5 6">
    <name type="scientific">Putridiphycobacter roseus</name>
    <dbReference type="NCBI Taxonomy" id="2219161"/>
    <lineage>
        <taxon>Bacteria</taxon>
        <taxon>Pseudomonadati</taxon>
        <taxon>Bacteroidota</taxon>
        <taxon>Flavobacteriia</taxon>
        <taxon>Flavobacteriales</taxon>
        <taxon>Crocinitomicaceae</taxon>
        <taxon>Putridiphycobacter</taxon>
    </lineage>
</organism>
<keyword evidence="6" id="KW-1185">Reference proteome</keyword>
<dbReference type="OrthoDB" id="9801987at2"/>
<evidence type="ECO:0000256" key="3">
    <source>
        <dbReference type="ARBA" id="ARBA00022840"/>
    </source>
</evidence>
<protein>
    <submittedName>
        <fullName evidence="5">ABC transporter ATP-binding protein</fullName>
    </submittedName>
</protein>
<dbReference type="InterPro" id="IPR027417">
    <property type="entry name" value="P-loop_NTPase"/>
</dbReference>
<keyword evidence="1" id="KW-0813">Transport</keyword>
<dbReference type="RefSeq" id="WP_111062397.1">
    <property type="nucleotide sequence ID" value="NZ_JBHUCU010000002.1"/>
</dbReference>
<dbReference type="PANTHER" id="PTHR42711">
    <property type="entry name" value="ABC TRANSPORTER ATP-BINDING PROTEIN"/>
    <property type="match status" value="1"/>
</dbReference>
<dbReference type="PROSITE" id="PS50893">
    <property type="entry name" value="ABC_TRANSPORTER_2"/>
    <property type="match status" value="1"/>
</dbReference>
<dbReference type="PANTHER" id="PTHR42711:SF18">
    <property type="entry name" value="ABC TRANSPORTER, ATP-BINDING PROTEIN"/>
    <property type="match status" value="1"/>
</dbReference>
<dbReference type="EMBL" id="QKSB01000002">
    <property type="protein sequence ID" value="PZE18246.1"/>
    <property type="molecule type" value="Genomic_DNA"/>
</dbReference>
<dbReference type="Pfam" id="PF00005">
    <property type="entry name" value="ABC_tran"/>
    <property type="match status" value="1"/>
</dbReference>
<dbReference type="Proteomes" id="UP000249248">
    <property type="component" value="Unassembled WGS sequence"/>
</dbReference>
<evidence type="ECO:0000256" key="1">
    <source>
        <dbReference type="ARBA" id="ARBA00022448"/>
    </source>
</evidence>
<name>A0A2W1NJW0_9FLAO</name>
<feature type="domain" description="ABC transporter" evidence="4">
    <location>
        <begin position="2"/>
        <end position="231"/>
    </location>
</feature>
<dbReference type="GO" id="GO:0016887">
    <property type="term" value="F:ATP hydrolysis activity"/>
    <property type="evidence" value="ECO:0007669"/>
    <property type="project" value="InterPro"/>
</dbReference>